<evidence type="ECO:0000313" key="1">
    <source>
        <dbReference type="EMBL" id="MFC6770414.1"/>
    </source>
</evidence>
<dbReference type="EMBL" id="JBHSWT010000052">
    <property type="protein sequence ID" value="MFC6770414.1"/>
    <property type="molecule type" value="Genomic_DNA"/>
</dbReference>
<sequence length="53" mass="5689">MPTSTRSEASRRGSRASLADECILPEEAAGSKDCTAGQIADRFVVSFERVEEA</sequence>
<evidence type="ECO:0000313" key="2">
    <source>
        <dbReference type="Proteomes" id="UP001596274"/>
    </source>
</evidence>
<proteinExistence type="predicted"/>
<reference evidence="1 2" key="1">
    <citation type="journal article" date="2019" name="Int. J. Syst. Evol. Microbiol.">
        <title>The Global Catalogue of Microorganisms (GCM) 10K type strain sequencing project: providing services to taxonomists for standard genome sequencing and annotation.</title>
        <authorList>
            <consortium name="The Broad Institute Genomics Platform"/>
            <consortium name="The Broad Institute Genome Sequencing Center for Infectious Disease"/>
            <person name="Wu L."/>
            <person name="Ma J."/>
        </authorList>
    </citation>
    <scope>NUCLEOTIDE SEQUENCE [LARGE SCALE GENOMIC DNA]</scope>
    <source>
        <strain evidence="1 2">PJ61</strain>
    </source>
</reference>
<dbReference type="Proteomes" id="UP001596274">
    <property type="component" value="Unassembled WGS sequence"/>
</dbReference>
<comment type="caution">
    <text evidence="1">The sequence shown here is derived from an EMBL/GenBank/DDBJ whole genome shotgun (WGS) entry which is preliminary data.</text>
</comment>
<organism evidence="1 2">
    <name type="scientific">Halorubrum pallidum</name>
    <dbReference type="NCBI Taxonomy" id="1526114"/>
    <lineage>
        <taxon>Archaea</taxon>
        <taxon>Methanobacteriati</taxon>
        <taxon>Methanobacteriota</taxon>
        <taxon>Stenosarchaea group</taxon>
        <taxon>Halobacteria</taxon>
        <taxon>Halobacteriales</taxon>
        <taxon>Haloferacaceae</taxon>
        <taxon>Halorubrum</taxon>
    </lineage>
</organism>
<dbReference type="AlphaFoldDB" id="A0ABD5T0Z2"/>
<gene>
    <name evidence="1" type="ORF">ACFQDD_02550</name>
</gene>
<name>A0ABD5T0Z2_9EURY</name>
<protein>
    <submittedName>
        <fullName evidence="1">Uncharacterized protein</fullName>
    </submittedName>
</protein>
<accession>A0ABD5T0Z2</accession>
<keyword evidence="2" id="KW-1185">Reference proteome</keyword>